<gene>
    <name evidence="2" type="ORF">XM47_03290</name>
</gene>
<dbReference type="RefSeq" id="WP_048689594.1">
    <property type="nucleotide sequence ID" value="NZ_KQ130483.1"/>
</dbReference>
<sequence>MILHSICITKLNAEALNPSAANYELFDIELSDRTRILESIDVLSYQGDFYLPVNFISSSLELNLNFNPEKTILAGKINGQVLALDFKQLKQYHYFITSEDLWLNVKDFADLIDASIQLDFSALLFSFKANTDVFPIQKRIARAKRSVVSQSRNTEPNFEFVIPDKYRLYTPPKGAVRLNLNQSDNTDLGYQYNLHSYNDILYHSANINLSQVKGDDLNARMTFSRFKPSPNQSLFAGLSQYQFGDVTVNNNRAGVAYSGVGFTFSSLERRYTNYYGAITLEEFAPANWQAELYSNGYLIQTGQVSTDGLIKFEQVETSYGVNRFEIKLYGEFGEEDTIVREIIIGGNQLKVGSFNYTGGVFDTRHSMFNDSSIFNREESSNLAGYIQTEYGLSSSTTLGLSIFQQQATASASANAEYILSLTQQLNNALLDVNLKHQGESGYGAELDLLGSLFSNSIRYQLGARRLSQYQSLNSISNNDEIRTDFSASFSGRFKKLAWLISGNQSQVEQTDSSLNNMTRYDSLATRLSWRYRRFNFTNVTRYRYGPDTNSVTDDIAISTRLTDDINFRALASFDLKPNAGQSHFDSARLNLNWRISPKLNNQTSLQANKGDHYNLTSYLSWQRDDYNLTMSAQADNQSHWQVALGISFNLDWDYHKDQIDINYGYSPASGTLDLFNFIDHNQNAIYDRSDEVIENLKFGGKKQWIDKVSGENGAVYLTGLTSQVPTQIYVNAHDTKASNLTPIYADFKVFSHPGGIIDLDLPYNYAAELIGQLEFELDDSSYKPQYLPIELVRDGKVVKTSYSEFDHVFIFDKVWPGYYQVRIEQSFLHEKGLISVPEFIDVKIDGSRDLVELASFSLQRLDVEQVEQALEIVAPSTTELISAKPPAKHSVQQPIKRSVQNNLTEVTILKQNEHVNSHAIYAIQLAAAQSNTSCEAIKRKEQAEFSLPVFVIRNHAWCRVYLGRFNSHQQAKLILEQLGAKKPAGAYVKKI</sequence>
<keyword evidence="3" id="KW-1185">Reference proteome</keyword>
<dbReference type="Proteomes" id="UP000037600">
    <property type="component" value="Unassembled WGS sequence"/>
</dbReference>
<name>A0A0J8GZB0_9ALTE</name>
<organism evidence="2 3">
    <name type="scientific">Catenovulum maritimum</name>
    <dbReference type="NCBI Taxonomy" id="1513271"/>
    <lineage>
        <taxon>Bacteria</taxon>
        <taxon>Pseudomonadati</taxon>
        <taxon>Pseudomonadota</taxon>
        <taxon>Gammaproteobacteria</taxon>
        <taxon>Alteromonadales</taxon>
        <taxon>Alteromonadaceae</taxon>
        <taxon>Catenovulum</taxon>
    </lineage>
</organism>
<proteinExistence type="predicted"/>
<dbReference type="SUPFAM" id="SSF110997">
    <property type="entry name" value="Sporulation related repeat"/>
    <property type="match status" value="1"/>
</dbReference>
<dbReference type="PROSITE" id="PS51724">
    <property type="entry name" value="SPOR"/>
    <property type="match status" value="1"/>
</dbReference>
<dbReference type="STRING" id="1513271.XM47_03290"/>
<dbReference type="GO" id="GO:0042834">
    <property type="term" value="F:peptidoglycan binding"/>
    <property type="evidence" value="ECO:0007669"/>
    <property type="project" value="InterPro"/>
</dbReference>
<comment type="caution">
    <text evidence="2">The sequence shown here is derived from an EMBL/GenBank/DDBJ whole genome shotgun (WGS) entry which is preliminary data.</text>
</comment>
<dbReference type="EMBL" id="LAZL01000003">
    <property type="protein sequence ID" value="KMT66569.1"/>
    <property type="molecule type" value="Genomic_DNA"/>
</dbReference>
<evidence type="ECO:0000259" key="1">
    <source>
        <dbReference type="PROSITE" id="PS51724"/>
    </source>
</evidence>
<protein>
    <recommendedName>
        <fullName evidence="1">SPOR domain-containing protein</fullName>
    </recommendedName>
</protein>
<accession>A0A0J8GZB0</accession>
<dbReference type="AlphaFoldDB" id="A0A0J8GZB0"/>
<dbReference type="Gene3D" id="3.30.70.1070">
    <property type="entry name" value="Sporulation related repeat"/>
    <property type="match status" value="1"/>
</dbReference>
<feature type="domain" description="SPOR" evidence="1">
    <location>
        <begin position="915"/>
        <end position="991"/>
    </location>
</feature>
<evidence type="ECO:0000313" key="2">
    <source>
        <dbReference type="EMBL" id="KMT66569.1"/>
    </source>
</evidence>
<dbReference type="InterPro" id="IPR007730">
    <property type="entry name" value="SPOR-like_dom"/>
</dbReference>
<dbReference type="InterPro" id="IPR036680">
    <property type="entry name" value="SPOR-like_sf"/>
</dbReference>
<reference evidence="2 3" key="1">
    <citation type="submission" date="2015-04" db="EMBL/GenBank/DDBJ databases">
        <title>Draft Genome Sequence of the Novel Agar-Digesting Marine Bacterium Q1.</title>
        <authorList>
            <person name="Li Y."/>
            <person name="Li D."/>
            <person name="Chen G."/>
            <person name="Du Z."/>
        </authorList>
    </citation>
    <scope>NUCLEOTIDE SEQUENCE [LARGE SCALE GENOMIC DNA]</scope>
    <source>
        <strain evidence="2 3">Q1</strain>
    </source>
</reference>
<dbReference type="OrthoDB" id="121544at2"/>
<evidence type="ECO:0000313" key="3">
    <source>
        <dbReference type="Proteomes" id="UP000037600"/>
    </source>
</evidence>